<feature type="compositionally biased region" description="Basic and acidic residues" evidence="1">
    <location>
        <begin position="172"/>
        <end position="183"/>
    </location>
</feature>
<reference evidence="2 3" key="1">
    <citation type="journal article" date="2020" name="BMC Genomics">
        <title>Intraspecific diversification of the crop wild relative Brassica cretica Lam. using demographic model selection.</title>
        <authorList>
            <person name="Kioukis A."/>
            <person name="Michalopoulou V.A."/>
            <person name="Briers L."/>
            <person name="Pirintsos S."/>
            <person name="Studholme D.J."/>
            <person name="Pavlidis P."/>
            <person name="Sarris P.F."/>
        </authorList>
    </citation>
    <scope>NUCLEOTIDE SEQUENCE [LARGE SCALE GENOMIC DNA]</scope>
    <source>
        <strain evidence="3">cv. PFS-1207/04</strain>
    </source>
</reference>
<feature type="region of interest" description="Disordered" evidence="1">
    <location>
        <begin position="148"/>
        <end position="233"/>
    </location>
</feature>
<feature type="compositionally biased region" description="Basic and acidic residues" evidence="1">
    <location>
        <begin position="214"/>
        <end position="226"/>
    </location>
</feature>
<comment type="caution">
    <text evidence="2">The sequence shown here is derived from an EMBL/GenBank/DDBJ whole genome shotgun (WGS) entry which is preliminary data.</text>
</comment>
<gene>
    <name evidence="2" type="ORF">DY000_02015878</name>
</gene>
<protein>
    <submittedName>
        <fullName evidence="2">Uncharacterized protein</fullName>
    </submittedName>
</protein>
<organism evidence="2 3">
    <name type="scientific">Brassica cretica</name>
    <name type="common">Mustard</name>
    <dbReference type="NCBI Taxonomy" id="69181"/>
    <lineage>
        <taxon>Eukaryota</taxon>
        <taxon>Viridiplantae</taxon>
        <taxon>Streptophyta</taxon>
        <taxon>Embryophyta</taxon>
        <taxon>Tracheophyta</taxon>
        <taxon>Spermatophyta</taxon>
        <taxon>Magnoliopsida</taxon>
        <taxon>eudicotyledons</taxon>
        <taxon>Gunneridae</taxon>
        <taxon>Pentapetalae</taxon>
        <taxon>rosids</taxon>
        <taxon>malvids</taxon>
        <taxon>Brassicales</taxon>
        <taxon>Brassicaceae</taxon>
        <taxon>Brassiceae</taxon>
        <taxon>Brassica</taxon>
    </lineage>
</organism>
<proteinExistence type="predicted"/>
<evidence type="ECO:0000313" key="2">
    <source>
        <dbReference type="EMBL" id="KAF3563404.1"/>
    </source>
</evidence>
<dbReference type="EMBL" id="QGKV02000759">
    <property type="protein sequence ID" value="KAF3563404.1"/>
    <property type="molecule type" value="Genomic_DNA"/>
</dbReference>
<evidence type="ECO:0000256" key="1">
    <source>
        <dbReference type="SAM" id="MobiDB-lite"/>
    </source>
</evidence>
<keyword evidence="3" id="KW-1185">Reference proteome</keyword>
<accession>A0ABQ7CXN6</accession>
<evidence type="ECO:0000313" key="3">
    <source>
        <dbReference type="Proteomes" id="UP000266723"/>
    </source>
</evidence>
<sequence length="233" mass="25781">MASEKFGPHLPTIPEAKHIEAIYKLWGVNYAVDIKLPDDDETPETLRPGEEGFEFGLEELKQLFAIKRNSGFPGTMILAPRPGRSIIDGIPNRDDRWREKFFVFKINPASVGDFDFGRIPRKWSDGIEPFGPAPPELPGLIANLRRGGNRATPIGPAAPVRPAKGRRNKRAREKEALPDRPDESYEVESPVSIAIPVGGARRAPNTSAGSVSDRALDDDVDSSIHRCERRGRV</sequence>
<name>A0ABQ7CXN6_BRACR</name>
<dbReference type="Proteomes" id="UP000266723">
    <property type="component" value="Unassembled WGS sequence"/>
</dbReference>